<dbReference type="GO" id="GO:0046872">
    <property type="term" value="F:metal ion binding"/>
    <property type="evidence" value="ECO:0007669"/>
    <property type="project" value="InterPro"/>
</dbReference>
<protein>
    <submittedName>
        <fullName evidence="2">Uncharacterized protein (TIGR03083 family)</fullName>
    </submittedName>
</protein>
<dbReference type="RefSeq" id="WP_185038056.1">
    <property type="nucleotide sequence ID" value="NZ_BAABFG010000005.1"/>
</dbReference>
<dbReference type="NCBIfam" id="TIGR03083">
    <property type="entry name" value="maleylpyruvate isomerase family mycothiol-dependent enzyme"/>
    <property type="match status" value="1"/>
</dbReference>
<keyword evidence="3" id="KW-1185">Reference proteome</keyword>
<gene>
    <name evidence="2" type="ORF">BJY16_001130</name>
</gene>
<dbReference type="PANTHER" id="PTHR40758:SF1">
    <property type="entry name" value="CONSERVED PROTEIN"/>
    <property type="match status" value="1"/>
</dbReference>
<dbReference type="Proteomes" id="UP000546162">
    <property type="component" value="Unassembled WGS sequence"/>
</dbReference>
<dbReference type="AlphaFoldDB" id="A0A7W7M5G9"/>
<dbReference type="InterPro" id="IPR024344">
    <property type="entry name" value="MDMPI_metal-binding"/>
</dbReference>
<sequence length="253" mass="27471">MNRLHATKDFWLAALRADGPALWDAVTETGPGVPVPGIPDWTTADLAHHVTGTLRWVRATVARGVTGHPEVAPGADPPPDWDEALDQLRRELTGTIETLEALDPDFPAWNWAPQPKRAAFWDRRIAHEISVHRWDAEAAAGRPTPIETKLATDGVGEILDTWLPAGKRQGPTDLHGVVHLVGTDAETEWFVRLRGAGIALLDTGTILDSDDHHARAKAIGTASDLQLALMGRKRTDQLAVSGDPRLIQALRTG</sequence>
<reference evidence="2 3" key="1">
    <citation type="submission" date="2020-08" db="EMBL/GenBank/DDBJ databases">
        <title>Sequencing the genomes of 1000 actinobacteria strains.</title>
        <authorList>
            <person name="Klenk H.-P."/>
        </authorList>
    </citation>
    <scope>NUCLEOTIDE SEQUENCE [LARGE SCALE GENOMIC DNA]</scope>
    <source>
        <strain evidence="2 3">DSM 45809</strain>
    </source>
</reference>
<dbReference type="PANTHER" id="PTHR40758">
    <property type="entry name" value="CONSERVED PROTEIN"/>
    <property type="match status" value="1"/>
</dbReference>
<evidence type="ECO:0000313" key="2">
    <source>
        <dbReference type="EMBL" id="MBB4737671.1"/>
    </source>
</evidence>
<accession>A0A7W7M5G9</accession>
<organism evidence="2 3">
    <name type="scientific">Actinoplanes octamycinicus</name>
    <dbReference type="NCBI Taxonomy" id="135948"/>
    <lineage>
        <taxon>Bacteria</taxon>
        <taxon>Bacillati</taxon>
        <taxon>Actinomycetota</taxon>
        <taxon>Actinomycetes</taxon>
        <taxon>Micromonosporales</taxon>
        <taxon>Micromonosporaceae</taxon>
        <taxon>Actinoplanes</taxon>
    </lineage>
</organism>
<dbReference type="InterPro" id="IPR017517">
    <property type="entry name" value="Maleyloyr_isom"/>
</dbReference>
<dbReference type="EMBL" id="JACHNB010000001">
    <property type="protein sequence ID" value="MBB4737671.1"/>
    <property type="molecule type" value="Genomic_DNA"/>
</dbReference>
<evidence type="ECO:0000259" key="1">
    <source>
        <dbReference type="Pfam" id="PF11716"/>
    </source>
</evidence>
<dbReference type="Pfam" id="PF11716">
    <property type="entry name" value="MDMPI_N"/>
    <property type="match status" value="1"/>
</dbReference>
<dbReference type="GO" id="GO:0005886">
    <property type="term" value="C:plasma membrane"/>
    <property type="evidence" value="ECO:0007669"/>
    <property type="project" value="TreeGrafter"/>
</dbReference>
<name>A0A7W7M5G9_9ACTN</name>
<feature type="domain" description="Mycothiol-dependent maleylpyruvate isomerase metal-binding" evidence="1">
    <location>
        <begin position="12"/>
        <end position="136"/>
    </location>
</feature>
<dbReference type="SUPFAM" id="SSF109854">
    <property type="entry name" value="DinB/YfiT-like putative metalloenzymes"/>
    <property type="match status" value="1"/>
</dbReference>
<evidence type="ECO:0000313" key="3">
    <source>
        <dbReference type="Proteomes" id="UP000546162"/>
    </source>
</evidence>
<proteinExistence type="predicted"/>
<dbReference type="InterPro" id="IPR034660">
    <property type="entry name" value="DinB/YfiT-like"/>
</dbReference>
<comment type="caution">
    <text evidence="2">The sequence shown here is derived from an EMBL/GenBank/DDBJ whole genome shotgun (WGS) entry which is preliminary data.</text>
</comment>